<dbReference type="InterPro" id="IPR015915">
    <property type="entry name" value="Kelch-typ_b-propeller"/>
</dbReference>
<dbReference type="AlphaFoldDB" id="A0A1I7DWY8"/>
<evidence type="ECO:0000313" key="5">
    <source>
        <dbReference type="Proteomes" id="UP000199673"/>
    </source>
</evidence>
<dbReference type="Pfam" id="PF24681">
    <property type="entry name" value="Kelch_KLHDC2_KLHL20_DRC7"/>
    <property type="match status" value="1"/>
</dbReference>
<evidence type="ECO:0000256" key="1">
    <source>
        <dbReference type="ARBA" id="ARBA00022441"/>
    </source>
</evidence>
<evidence type="ECO:0000313" key="4">
    <source>
        <dbReference type="EMBL" id="SFU16181.1"/>
    </source>
</evidence>
<keyword evidence="5" id="KW-1185">Reference proteome</keyword>
<proteinExistence type="predicted"/>
<dbReference type="RefSeq" id="WP_091697495.1">
    <property type="nucleotide sequence ID" value="NZ_FPBF01000008.1"/>
</dbReference>
<gene>
    <name evidence="4" type="ORF">SAMN04489724_4520</name>
</gene>
<evidence type="ECO:0000256" key="2">
    <source>
        <dbReference type="ARBA" id="ARBA00022737"/>
    </source>
</evidence>
<dbReference type="PANTHER" id="PTHR24412">
    <property type="entry name" value="KELCH PROTEIN"/>
    <property type="match status" value="1"/>
</dbReference>
<dbReference type="Proteomes" id="UP000199673">
    <property type="component" value="Unassembled WGS sequence"/>
</dbReference>
<dbReference type="OrthoDB" id="996574at2"/>
<dbReference type="InterPro" id="IPR006652">
    <property type="entry name" value="Kelch_1"/>
</dbReference>
<feature type="chain" id="PRO_5011699947" evidence="3">
    <location>
        <begin position="21"/>
        <end position="323"/>
    </location>
</feature>
<accession>A0A1I7DWY8</accession>
<sequence>MKYFFSLVLLLISITGFSQSSDQWTEVETTNYPLPRHENSFVENNGKFYLLGGRGIKPIEEYDPKTNTWKTLAMAPIEFHHFQAISFKNEIYVIGALTGGYPHETPLTHFLIFNPKTNTWREGAEIPENRRRGSAGVLTRGDKIYMVCGIVDGHYADFVPWFDEYDTKTGEWTVLPDAPRPRDHFGAVLVEDKIYAAGGRTSHAEIGKVLDLVIPEVDFFDFKTNQWNTVEAGLPTPRGGTSSIANGKYLLVMNGESTVQEASHAEVEVLDTRTGTWSRLPDLKQGRHGTGVIYYKGKLYVAAGSAKRGGGPELNTMEVLEWK</sequence>
<keyword evidence="1" id="KW-0880">Kelch repeat</keyword>
<dbReference type="STRING" id="305507.SAMN04489724_4520"/>
<dbReference type="SUPFAM" id="SSF117281">
    <property type="entry name" value="Kelch motif"/>
    <property type="match status" value="1"/>
</dbReference>
<dbReference type="EMBL" id="FPBF01000008">
    <property type="protein sequence ID" value="SFU16181.1"/>
    <property type="molecule type" value="Genomic_DNA"/>
</dbReference>
<dbReference type="SMART" id="SM00612">
    <property type="entry name" value="Kelch"/>
    <property type="match status" value="5"/>
</dbReference>
<protein>
    <submittedName>
        <fullName evidence="4">N-acetylneuraminic acid mutarotase</fullName>
    </submittedName>
</protein>
<evidence type="ECO:0000256" key="3">
    <source>
        <dbReference type="SAM" id="SignalP"/>
    </source>
</evidence>
<dbReference type="Gene3D" id="2.120.10.80">
    <property type="entry name" value="Kelch-type beta propeller"/>
    <property type="match status" value="2"/>
</dbReference>
<reference evidence="5" key="1">
    <citation type="submission" date="2016-10" db="EMBL/GenBank/DDBJ databases">
        <authorList>
            <person name="Varghese N."/>
            <person name="Submissions S."/>
        </authorList>
    </citation>
    <scope>NUCLEOTIDE SEQUENCE [LARGE SCALE GENOMIC DNA]</scope>
    <source>
        <strain evidence="5">DSM 23445</strain>
    </source>
</reference>
<feature type="signal peptide" evidence="3">
    <location>
        <begin position="1"/>
        <end position="20"/>
    </location>
</feature>
<keyword evidence="2" id="KW-0677">Repeat</keyword>
<organism evidence="4 5">
    <name type="scientific">Algoriphagus locisalis</name>
    <dbReference type="NCBI Taxonomy" id="305507"/>
    <lineage>
        <taxon>Bacteria</taxon>
        <taxon>Pseudomonadati</taxon>
        <taxon>Bacteroidota</taxon>
        <taxon>Cytophagia</taxon>
        <taxon>Cytophagales</taxon>
        <taxon>Cyclobacteriaceae</taxon>
        <taxon>Algoriphagus</taxon>
    </lineage>
</organism>
<dbReference type="PANTHER" id="PTHR24412:SF489">
    <property type="entry name" value="RING FINGER DOMAIN AND KELCH REPEAT-CONTAINING PROTEIN DDB_G0271372"/>
    <property type="match status" value="1"/>
</dbReference>
<keyword evidence="3" id="KW-0732">Signal</keyword>
<name>A0A1I7DWY8_9BACT</name>